<dbReference type="Pfam" id="PF07021">
    <property type="entry name" value="MetW"/>
    <property type="match status" value="1"/>
</dbReference>
<sequence>MQNKYNFAANLIKHDSKNVLDVGCRKKEIKDCLSKNVRYQGLDFMEGDEVIACNLENGIPLENKSFDLIFALDILEHVENVHFLFEEMLRVAKKEVIIALPNEYHWSRRLKFLLGKDLLYHHIFFKEKTIDRHRWITSYYSSCDFVKFNAKNYKVEVFNWIYVYQKFRFFYKIDKFFSKFWPNLFVCATFFRIDLTDRQKLK</sequence>
<evidence type="ECO:0008006" key="3">
    <source>
        <dbReference type="Google" id="ProtNLM"/>
    </source>
</evidence>
<dbReference type="InterPro" id="IPR010743">
    <property type="entry name" value="Methionine_synth_MetW"/>
</dbReference>
<dbReference type="STRING" id="1802223.A2358_01440"/>
<gene>
    <name evidence="1" type="ORF">A2358_01440</name>
</gene>
<dbReference type="InterPro" id="IPR029063">
    <property type="entry name" value="SAM-dependent_MTases_sf"/>
</dbReference>
<dbReference type="EMBL" id="MHPJ01000001">
    <property type="protein sequence ID" value="OGZ79610.1"/>
    <property type="molecule type" value="Genomic_DNA"/>
</dbReference>
<proteinExistence type="predicted"/>
<dbReference type="Proteomes" id="UP000178650">
    <property type="component" value="Unassembled WGS sequence"/>
</dbReference>
<comment type="caution">
    <text evidence="1">The sequence shown here is derived from an EMBL/GenBank/DDBJ whole genome shotgun (WGS) entry which is preliminary data.</text>
</comment>
<protein>
    <recommendedName>
        <fullName evidence="3">Methyltransferase type 11 domain-containing protein</fullName>
    </recommendedName>
</protein>
<reference evidence="1 2" key="1">
    <citation type="journal article" date="2016" name="Nat. Commun.">
        <title>Thousands of microbial genomes shed light on interconnected biogeochemical processes in an aquifer system.</title>
        <authorList>
            <person name="Anantharaman K."/>
            <person name="Brown C.T."/>
            <person name="Hug L.A."/>
            <person name="Sharon I."/>
            <person name="Castelle C.J."/>
            <person name="Probst A.J."/>
            <person name="Thomas B.C."/>
            <person name="Singh A."/>
            <person name="Wilkins M.J."/>
            <person name="Karaoz U."/>
            <person name="Brodie E.L."/>
            <person name="Williams K.H."/>
            <person name="Hubbard S.S."/>
            <person name="Banfield J.F."/>
        </authorList>
    </citation>
    <scope>NUCLEOTIDE SEQUENCE [LARGE SCALE GENOMIC DNA]</scope>
</reference>
<dbReference type="SUPFAM" id="SSF53335">
    <property type="entry name" value="S-adenosyl-L-methionine-dependent methyltransferases"/>
    <property type="match status" value="1"/>
</dbReference>
<organism evidence="1 2">
    <name type="scientific">Candidatus Staskawiczbacteria bacterium RIFOXYB1_FULL_37_44</name>
    <dbReference type="NCBI Taxonomy" id="1802223"/>
    <lineage>
        <taxon>Bacteria</taxon>
        <taxon>Candidatus Staskawicziibacteriota</taxon>
    </lineage>
</organism>
<dbReference type="AlphaFoldDB" id="A0A1G2IZ46"/>
<name>A0A1G2IZ46_9BACT</name>
<dbReference type="Gene3D" id="3.40.50.150">
    <property type="entry name" value="Vaccinia Virus protein VP39"/>
    <property type="match status" value="1"/>
</dbReference>
<evidence type="ECO:0000313" key="1">
    <source>
        <dbReference type="EMBL" id="OGZ79610.1"/>
    </source>
</evidence>
<evidence type="ECO:0000313" key="2">
    <source>
        <dbReference type="Proteomes" id="UP000178650"/>
    </source>
</evidence>
<accession>A0A1G2IZ46</accession>